<keyword evidence="3" id="KW-1185">Reference proteome</keyword>
<evidence type="ECO:0000313" key="2">
    <source>
        <dbReference type="EMBL" id="CAL1672876.1"/>
    </source>
</evidence>
<name>A0AAV2N0U2_9HYME</name>
<protein>
    <submittedName>
        <fullName evidence="2">Uncharacterized protein</fullName>
    </submittedName>
</protein>
<dbReference type="Proteomes" id="UP001497644">
    <property type="component" value="Unassembled WGS sequence"/>
</dbReference>
<evidence type="ECO:0000313" key="3">
    <source>
        <dbReference type="Proteomes" id="UP001497644"/>
    </source>
</evidence>
<feature type="compositionally biased region" description="Low complexity" evidence="1">
    <location>
        <begin position="65"/>
        <end position="74"/>
    </location>
</feature>
<dbReference type="EMBL" id="CAXIPU020001083">
    <property type="protein sequence ID" value="CAL1672876.1"/>
    <property type="molecule type" value="Genomic_DNA"/>
</dbReference>
<feature type="region of interest" description="Disordered" evidence="1">
    <location>
        <begin position="1"/>
        <end position="84"/>
    </location>
</feature>
<dbReference type="AlphaFoldDB" id="A0AAV2N0U2"/>
<comment type="caution">
    <text evidence="2">The sequence shown here is derived from an EMBL/GenBank/DDBJ whole genome shotgun (WGS) entry which is preliminary data.</text>
</comment>
<reference evidence="2" key="1">
    <citation type="submission" date="2024-04" db="EMBL/GenBank/DDBJ databases">
        <authorList>
            <consortium name="Molecular Ecology Group"/>
        </authorList>
    </citation>
    <scope>NUCLEOTIDE SEQUENCE</scope>
</reference>
<accession>A0AAV2N0U2</accession>
<feature type="compositionally biased region" description="Polar residues" evidence="1">
    <location>
        <begin position="16"/>
        <end position="40"/>
    </location>
</feature>
<proteinExistence type="predicted"/>
<sequence length="84" mass="9235">MSTGTPVEKSQKQSHRNSTPPINPTKSSKTILRTQPSVPSKTILMRPPSIPSKKTSKMSPKQIGPPRTTTVPPNRTEEDLEDQS</sequence>
<organism evidence="2 3">
    <name type="scientific">Lasius platythorax</name>
    <dbReference type="NCBI Taxonomy" id="488582"/>
    <lineage>
        <taxon>Eukaryota</taxon>
        <taxon>Metazoa</taxon>
        <taxon>Ecdysozoa</taxon>
        <taxon>Arthropoda</taxon>
        <taxon>Hexapoda</taxon>
        <taxon>Insecta</taxon>
        <taxon>Pterygota</taxon>
        <taxon>Neoptera</taxon>
        <taxon>Endopterygota</taxon>
        <taxon>Hymenoptera</taxon>
        <taxon>Apocrita</taxon>
        <taxon>Aculeata</taxon>
        <taxon>Formicoidea</taxon>
        <taxon>Formicidae</taxon>
        <taxon>Formicinae</taxon>
        <taxon>Lasius</taxon>
        <taxon>Lasius</taxon>
    </lineage>
</organism>
<evidence type="ECO:0000256" key="1">
    <source>
        <dbReference type="SAM" id="MobiDB-lite"/>
    </source>
</evidence>
<gene>
    <name evidence="2" type="ORF">LPLAT_LOCUS12862</name>
</gene>